<sequence>MPTTTATDRLDFSRKMLGVSWSVAVLVAWITWSLGLGFLVLVLRLTAGVASSSSANSQLHLRQHFYLNLLVRCARLMLTNSLNKSTTTYTTRNTTNSNFSRFIGIVCRLLTADC</sequence>
<keyword evidence="3" id="KW-1185">Reference proteome</keyword>
<keyword evidence="1" id="KW-1133">Transmembrane helix</keyword>
<dbReference type="AlphaFoldDB" id="A0A0Q9WF96"/>
<evidence type="ECO:0000313" key="2">
    <source>
        <dbReference type="EMBL" id="KRF79691.1"/>
    </source>
</evidence>
<dbReference type="Proteomes" id="UP000008792">
    <property type="component" value="Unassembled WGS sequence"/>
</dbReference>
<dbReference type="InParanoid" id="A0A0Q9WF96"/>
<protein>
    <submittedName>
        <fullName evidence="2">Uncharacterized protein</fullName>
    </submittedName>
</protein>
<name>A0A0Q9WF96_DROVI</name>
<keyword evidence="1" id="KW-0812">Transmembrane</keyword>
<evidence type="ECO:0000256" key="1">
    <source>
        <dbReference type="SAM" id="Phobius"/>
    </source>
</evidence>
<reference evidence="2 3" key="1">
    <citation type="journal article" date="2007" name="Nature">
        <title>Evolution of genes and genomes on the Drosophila phylogeny.</title>
        <authorList>
            <consortium name="Drosophila 12 Genomes Consortium"/>
            <person name="Clark A.G."/>
            <person name="Eisen M.B."/>
            <person name="Smith D.R."/>
            <person name="Bergman C.M."/>
            <person name="Oliver B."/>
            <person name="Markow T.A."/>
            <person name="Kaufman T.C."/>
            <person name="Kellis M."/>
            <person name="Gelbart W."/>
            <person name="Iyer V.N."/>
            <person name="Pollard D.A."/>
            <person name="Sackton T.B."/>
            <person name="Larracuente A.M."/>
            <person name="Singh N.D."/>
            <person name="Abad J.P."/>
            <person name="Abt D.N."/>
            <person name="Adryan B."/>
            <person name="Aguade M."/>
            <person name="Akashi H."/>
            <person name="Anderson W.W."/>
            <person name="Aquadro C.F."/>
            <person name="Ardell D.H."/>
            <person name="Arguello R."/>
            <person name="Artieri C.G."/>
            <person name="Barbash D.A."/>
            <person name="Barker D."/>
            <person name="Barsanti P."/>
            <person name="Batterham P."/>
            <person name="Batzoglou S."/>
            <person name="Begun D."/>
            <person name="Bhutkar A."/>
            <person name="Blanco E."/>
            <person name="Bosak S.A."/>
            <person name="Bradley R.K."/>
            <person name="Brand A.D."/>
            <person name="Brent M.R."/>
            <person name="Brooks A.N."/>
            <person name="Brown R.H."/>
            <person name="Butlin R.K."/>
            <person name="Caggese C."/>
            <person name="Calvi B.R."/>
            <person name="Bernardo de Carvalho A."/>
            <person name="Caspi A."/>
            <person name="Castrezana S."/>
            <person name="Celniker S.E."/>
            <person name="Chang J.L."/>
            <person name="Chapple C."/>
            <person name="Chatterji S."/>
            <person name="Chinwalla A."/>
            <person name="Civetta A."/>
            <person name="Clifton S.W."/>
            <person name="Comeron J.M."/>
            <person name="Costello J.C."/>
            <person name="Coyne J.A."/>
            <person name="Daub J."/>
            <person name="David R.G."/>
            <person name="Delcher A.L."/>
            <person name="Delehaunty K."/>
            <person name="Do C.B."/>
            <person name="Ebling H."/>
            <person name="Edwards K."/>
            <person name="Eickbush T."/>
            <person name="Evans J.D."/>
            <person name="Filipski A."/>
            <person name="Findeiss S."/>
            <person name="Freyhult E."/>
            <person name="Fulton L."/>
            <person name="Fulton R."/>
            <person name="Garcia A.C."/>
            <person name="Gardiner A."/>
            <person name="Garfield D.A."/>
            <person name="Garvin B.E."/>
            <person name="Gibson G."/>
            <person name="Gilbert D."/>
            <person name="Gnerre S."/>
            <person name="Godfrey J."/>
            <person name="Good R."/>
            <person name="Gotea V."/>
            <person name="Gravely B."/>
            <person name="Greenberg A.J."/>
            <person name="Griffiths-Jones S."/>
            <person name="Gross S."/>
            <person name="Guigo R."/>
            <person name="Gustafson E.A."/>
            <person name="Haerty W."/>
            <person name="Hahn M.W."/>
            <person name="Halligan D.L."/>
            <person name="Halpern A.L."/>
            <person name="Halter G.M."/>
            <person name="Han M.V."/>
            <person name="Heger A."/>
            <person name="Hillier L."/>
            <person name="Hinrichs A.S."/>
            <person name="Holmes I."/>
            <person name="Hoskins R.A."/>
            <person name="Hubisz M.J."/>
            <person name="Hultmark D."/>
            <person name="Huntley M.A."/>
            <person name="Jaffe D.B."/>
            <person name="Jagadeeshan S."/>
            <person name="Jeck W.R."/>
            <person name="Johnson J."/>
            <person name="Jones C.D."/>
            <person name="Jordan W.C."/>
            <person name="Karpen G.H."/>
            <person name="Kataoka E."/>
            <person name="Keightley P.D."/>
            <person name="Kheradpour P."/>
            <person name="Kirkness E.F."/>
            <person name="Koerich L.B."/>
            <person name="Kristiansen K."/>
            <person name="Kudrna D."/>
            <person name="Kulathinal R.J."/>
            <person name="Kumar S."/>
            <person name="Kwok R."/>
            <person name="Lander E."/>
            <person name="Langley C.H."/>
            <person name="Lapoint R."/>
            <person name="Lazzaro B.P."/>
            <person name="Lee S.J."/>
            <person name="Levesque L."/>
            <person name="Li R."/>
            <person name="Lin C.F."/>
            <person name="Lin M.F."/>
            <person name="Lindblad-Toh K."/>
            <person name="Llopart A."/>
            <person name="Long M."/>
            <person name="Low L."/>
            <person name="Lozovsky E."/>
            <person name="Lu J."/>
            <person name="Luo M."/>
            <person name="Machado C.A."/>
            <person name="Makalowski W."/>
            <person name="Marzo M."/>
            <person name="Matsuda M."/>
            <person name="Matzkin L."/>
            <person name="McAllister B."/>
            <person name="McBride C.S."/>
            <person name="McKernan B."/>
            <person name="McKernan K."/>
            <person name="Mendez-Lago M."/>
            <person name="Minx P."/>
            <person name="Mollenhauer M.U."/>
            <person name="Montooth K."/>
            <person name="Mount S.M."/>
            <person name="Mu X."/>
            <person name="Myers E."/>
            <person name="Negre B."/>
            <person name="Newfeld S."/>
            <person name="Nielsen R."/>
            <person name="Noor M.A."/>
            <person name="O'Grady P."/>
            <person name="Pachter L."/>
            <person name="Papaceit M."/>
            <person name="Parisi M.J."/>
            <person name="Parisi M."/>
            <person name="Parts L."/>
            <person name="Pedersen J.S."/>
            <person name="Pesole G."/>
            <person name="Phillippy A.M."/>
            <person name="Ponting C.P."/>
            <person name="Pop M."/>
            <person name="Porcelli D."/>
            <person name="Powell J.R."/>
            <person name="Prohaska S."/>
            <person name="Pruitt K."/>
            <person name="Puig M."/>
            <person name="Quesneville H."/>
            <person name="Ram K.R."/>
            <person name="Rand D."/>
            <person name="Rasmussen M.D."/>
            <person name="Reed L.K."/>
            <person name="Reenan R."/>
            <person name="Reily A."/>
            <person name="Remington K.A."/>
            <person name="Rieger T.T."/>
            <person name="Ritchie M.G."/>
            <person name="Robin C."/>
            <person name="Rogers Y.H."/>
            <person name="Rohde C."/>
            <person name="Rozas J."/>
            <person name="Rubenfield M.J."/>
            <person name="Ruiz A."/>
            <person name="Russo S."/>
            <person name="Salzberg S.L."/>
            <person name="Sanchez-Gracia A."/>
            <person name="Saranga D.J."/>
            <person name="Sato H."/>
            <person name="Schaeffer S.W."/>
            <person name="Schatz M.C."/>
            <person name="Schlenke T."/>
            <person name="Schwartz R."/>
            <person name="Segarra C."/>
            <person name="Singh R.S."/>
            <person name="Sirot L."/>
            <person name="Sirota M."/>
            <person name="Sisneros N.B."/>
            <person name="Smith C.D."/>
            <person name="Smith T.F."/>
            <person name="Spieth J."/>
            <person name="Stage D.E."/>
            <person name="Stark A."/>
            <person name="Stephan W."/>
            <person name="Strausberg R.L."/>
            <person name="Strempel S."/>
            <person name="Sturgill D."/>
            <person name="Sutton G."/>
            <person name="Sutton G.G."/>
            <person name="Tao W."/>
            <person name="Teichmann S."/>
            <person name="Tobari Y.N."/>
            <person name="Tomimura Y."/>
            <person name="Tsolas J.M."/>
            <person name="Valente V.L."/>
            <person name="Venter E."/>
            <person name="Venter J.C."/>
            <person name="Vicario S."/>
            <person name="Vieira F.G."/>
            <person name="Vilella A.J."/>
            <person name="Villasante A."/>
            <person name="Walenz B."/>
            <person name="Wang J."/>
            <person name="Wasserman M."/>
            <person name="Watts T."/>
            <person name="Wilson D."/>
            <person name="Wilson R.K."/>
            <person name="Wing R.A."/>
            <person name="Wolfner M.F."/>
            <person name="Wong A."/>
            <person name="Wong G.K."/>
            <person name="Wu C.I."/>
            <person name="Wu G."/>
            <person name="Yamamoto D."/>
            <person name="Yang H.P."/>
            <person name="Yang S.P."/>
            <person name="Yorke J.A."/>
            <person name="Yoshida K."/>
            <person name="Zdobnov E."/>
            <person name="Zhang P."/>
            <person name="Zhang Y."/>
            <person name="Zimin A.V."/>
            <person name="Baldwin J."/>
            <person name="Abdouelleil A."/>
            <person name="Abdulkadir J."/>
            <person name="Abebe A."/>
            <person name="Abera B."/>
            <person name="Abreu J."/>
            <person name="Acer S.C."/>
            <person name="Aftuck L."/>
            <person name="Alexander A."/>
            <person name="An P."/>
            <person name="Anderson E."/>
            <person name="Anderson S."/>
            <person name="Arachi H."/>
            <person name="Azer M."/>
            <person name="Bachantsang P."/>
            <person name="Barry A."/>
            <person name="Bayul T."/>
            <person name="Berlin A."/>
            <person name="Bessette D."/>
            <person name="Bloom T."/>
            <person name="Blye J."/>
            <person name="Boguslavskiy L."/>
            <person name="Bonnet C."/>
            <person name="Boukhgalter B."/>
            <person name="Bourzgui I."/>
            <person name="Brown A."/>
            <person name="Cahill P."/>
            <person name="Channer S."/>
            <person name="Cheshatsang Y."/>
            <person name="Chuda L."/>
            <person name="Citroen M."/>
            <person name="Collymore A."/>
            <person name="Cooke P."/>
            <person name="Costello M."/>
            <person name="D'Aco K."/>
            <person name="Daza R."/>
            <person name="De Haan G."/>
            <person name="DeGray S."/>
            <person name="DeMaso C."/>
            <person name="Dhargay N."/>
            <person name="Dooley K."/>
            <person name="Dooley E."/>
            <person name="Doricent M."/>
            <person name="Dorje P."/>
            <person name="Dorjee K."/>
            <person name="Dupes A."/>
            <person name="Elong R."/>
            <person name="Falk J."/>
            <person name="Farina A."/>
            <person name="Faro S."/>
            <person name="Ferguson D."/>
            <person name="Fisher S."/>
            <person name="Foley C.D."/>
            <person name="Franke A."/>
            <person name="Friedrich D."/>
            <person name="Gadbois L."/>
            <person name="Gearin G."/>
            <person name="Gearin C.R."/>
            <person name="Giannoukos G."/>
            <person name="Goode T."/>
            <person name="Graham J."/>
            <person name="Grandbois E."/>
            <person name="Grewal S."/>
            <person name="Gyaltsen K."/>
            <person name="Hafez N."/>
            <person name="Hagos B."/>
            <person name="Hall J."/>
            <person name="Henson C."/>
            <person name="Hollinger A."/>
            <person name="Honan T."/>
            <person name="Huard M.D."/>
            <person name="Hughes L."/>
            <person name="Hurhula B."/>
            <person name="Husby M.E."/>
            <person name="Kamat A."/>
            <person name="Kanga B."/>
            <person name="Kashin S."/>
            <person name="Khazanovich D."/>
            <person name="Kisner P."/>
            <person name="Lance K."/>
            <person name="Lara M."/>
            <person name="Lee W."/>
            <person name="Lennon N."/>
            <person name="Letendre F."/>
            <person name="LeVine R."/>
            <person name="Lipovsky A."/>
            <person name="Liu X."/>
            <person name="Liu J."/>
            <person name="Liu S."/>
            <person name="Lokyitsang T."/>
            <person name="Lokyitsang Y."/>
            <person name="Lubonja R."/>
            <person name="Lui A."/>
            <person name="MacDonald P."/>
            <person name="Magnisalis V."/>
            <person name="Maru K."/>
            <person name="Matthews C."/>
            <person name="McCusker W."/>
            <person name="McDonough S."/>
            <person name="Mehta T."/>
            <person name="Meldrim J."/>
            <person name="Meneus L."/>
            <person name="Mihai O."/>
            <person name="Mihalev A."/>
            <person name="Mihova T."/>
            <person name="Mittelman R."/>
            <person name="Mlenga V."/>
            <person name="Montmayeur A."/>
            <person name="Mulrain L."/>
            <person name="Navidi A."/>
            <person name="Naylor J."/>
            <person name="Negash T."/>
            <person name="Nguyen T."/>
            <person name="Nguyen N."/>
            <person name="Nicol R."/>
            <person name="Norbu C."/>
            <person name="Norbu N."/>
            <person name="Novod N."/>
            <person name="O'Neill B."/>
            <person name="Osman S."/>
            <person name="Markiewicz E."/>
            <person name="Oyono O.L."/>
            <person name="Patti C."/>
            <person name="Phunkhang P."/>
            <person name="Pierre F."/>
            <person name="Priest M."/>
            <person name="Raghuraman S."/>
            <person name="Rege F."/>
            <person name="Reyes R."/>
            <person name="Rise C."/>
            <person name="Rogov P."/>
            <person name="Ross K."/>
            <person name="Ryan E."/>
            <person name="Settipalli S."/>
            <person name="Shea T."/>
            <person name="Sherpa N."/>
            <person name="Shi L."/>
            <person name="Shih D."/>
            <person name="Sparrow T."/>
            <person name="Spaulding J."/>
            <person name="Stalker J."/>
            <person name="Stange-Thomann N."/>
            <person name="Stavropoulos S."/>
            <person name="Stone C."/>
            <person name="Strader C."/>
            <person name="Tesfaye S."/>
            <person name="Thomson T."/>
            <person name="Thoulutsang Y."/>
            <person name="Thoulutsang D."/>
            <person name="Topham K."/>
            <person name="Topping I."/>
            <person name="Tsamla T."/>
            <person name="Vassiliev H."/>
            <person name="Vo A."/>
            <person name="Wangchuk T."/>
            <person name="Wangdi T."/>
            <person name="Weiand M."/>
            <person name="Wilkinson J."/>
            <person name="Wilson A."/>
            <person name="Yadav S."/>
            <person name="Young G."/>
            <person name="Yu Q."/>
            <person name="Zembek L."/>
            <person name="Zhong D."/>
            <person name="Zimmer A."/>
            <person name="Zwirko Z."/>
            <person name="Jaffe D.B."/>
            <person name="Alvarez P."/>
            <person name="Brockman W."/>
            <person name="Butler J."/>
            <person name="Chin C."/>
            <person name="Gnerre S."/>
            <person name="Grabherr M."/>
            <person name="Kleber M."/>
            <person name="Mauceli E."/>
            <person name="MacCallum I."/>
        </authorList>
    </citation>
    <scope>NUCLEOTIDE SEQUENCE [LARGE SCALE GENOMIC DNA]</scope>
    <source>
        <strain evidence="3">Tucson 15010-1051.87</strain>
    </source>
</reference>
<evidence type="ECO:0000313" key="3">
    <source>
        <dbReference type="Proteomes" id="UP000008792"/>
    </source>
</evidence>
<proteinExistence type="predicted"/>
<feature type="transmembrane region" description="Helical" evidence="1">
    <location>
        <begin position="20"/>
        <end position="43"/>
    </location>
</feature>
<accession>A0A0Q9WF96</accession>
<dbReference type="EMBL" id="CH940648">
    <property type="protein sequence ID" value="KRF79691.1"/>
    <property type="molecule type" value="Genomic_DNA"/>
</dbReference>
<organism evidence="2 3">
    <name type="scientific">Drosophila virilis</name>
    <name type="common">Fruit fly</name>
    <dbReference type="NCBI Taxonomy" id="7244"/>
    <lineage>
        <taxon>Eukaryota</taxon>
        <taxon>Metazoa</taxon>
        <taxon>Ecdysozoa</taxon>
        <taxon>Arthropoda</taxon>
        <taxon>Hexapoda</taxon>
        <taxon>Insecta</taxon>
        <taxon>Pterygota</taxon>
        <taxon>Neoptera</taxon>
        <taxon>Endopterygota</taxon>
        <taxon>Diptera</taxon>
        <taxon>Brachycera</taxon>
        <taxon>Muscomorpha</taxon>
        <taxon>Ephydroidea</taxon>
        <taxon>Drosophilidae</taxon>
        <taxon>Drosophila</taxon>
    </lineage>
</organism>
<keyword evidence="1" id="KW-0472">Membrane</keyword>
<gene>
    <name evidence="2" type="primary">Dvir\GJ25885</name>
    <name evidence="2" type="ORF">Dvir_GJ25885</name>
</gene>